<gene>
    <name evidence="1" type="ORF">GCM10009665_72210</name>
</gene>
<keyword evidence="2" id="KW-1185">Reference proteome</keyword>
<dbReference type="EMBL" id="BAAALF010000247">
    <property type="protein sequence ID" value="GAA1274229.1"/>
    <property type="molecule type" value="Genomic_DNA"/>
</dbReference>
<reference evidence="2" key="1">
    <citation type="journal article" date="2019" name="Int. J. Syst. Evol. Microbiol.">
        <title>The Global Catalogue of Microorganisms (GCM) 10K type strain sequencing project: providing services to taxonomists for standard genome sequencing and annotation.</title>
        <authorList>
            <consortium name="The Broad Institute Genomics Platform"/>
            <consortium name="The Broad Institute Genome Sequencing Center for Infectious Disease"/>
            <person name="Wu L."/>
            <person name="Ma J."/>
        </authorList>
    </citation>
    <scope>NUCLEOTIDE SEQUENCE [LARGE SCALE GENOMIC DNA]</scope>
    <source>
        <strain evidence="2">JCM 13004</strain>
    </source>
</reference>
<dbReference type="RefSeq" id="WP_344446461.1">
    <property type="nucleotide sequence ID" value="NZ_BAAALF010000247.1"/>
</dbReference>
<evidence type="ECO:0000313" key="1">
    <source>
        <dbReference type="EMBL" id="GAA1274229.1"/>
    </source>
</evidence>
<accession>A0ABP4HMA3</accession>
<organism evidence="1 2">
    <name type="scientific">Kitasatospora nipponensis</name>
    <dbReference type="NCBI Taxonomy" id="258049"/>
    <lineage>
        <taxon>Bacteria</taxon>
        <taxon>Bacillati</taxon>
        <taxon>Actinomycetota</taxon>
        <taxon>Actinomycetes</taxon>
        <taxon>Kitasatosporales</taxon>
        <taxon>Streptomycetaceae</taxon>
        <taxon>Kitasatospora</taxon>
    </lineage>
</organism>
<protein>
    <recommendedName>
        <fullName evidence="3">Sel1 repeat family protein</fullName>
    </recommendedName>
</protein>
<name>A0ABP4HMA3_9ACTN</name>
<comment type="caution">
    <text evidence="1">The sequence shown here is derived from an EMBL/GenBank/DDBJ whole genome shotgun (WGS) entry which is preliminary data.</text>
</comment>
<sequence length="234" mass="25298">MNRRREPEPDLLSWLRGYRCTAPPPRAGAPARVYSGAPSVPPPGAGPITAAPARLPSEHEQAAHELALAAALVLNTPQASAALDLLVNDDRIHPEGAVVFASLLFITDRPDAARFWWQFAAGSGNHTAAYCLHLYHLHLGEPRDAAYWRAQAEHLATRPRPTGGPLIRSPRPLLPDEVRGDILARSHRGLHPRLPAALEAVVNRLVVESDDDDFGEIPQPSGTLALDLSAVRTP</sequence>
<proteinExistence type="predicted"/>
<evidence type="ECO:0008006" key="3">
    <source>
        <dbReference type="Google" id="ProtNLM"/>
    </source>
</evidence>
<dbReference type="Proteomes" id="UP001500037">
    <property type="component" value="Unassembled WGS sequence"/>
</dbReference>
<evidence type="ECO:0000313" key="2">
    <source>
        <dbReference type="Proteomes" id="UP001500037"/>
    </source>
</evidence>